<keyword evidence="4" id="KW-1185">Reference proteome</keyword>
<comment type="caution">
    <text evidence="3">The sequence shown here is derived from an EMBL/GenBank/DDBJ whole genome shotgun (WGS) entry which is preliminary data.</text>
</comment>
<dbReference type="Proteomes" id="UP001373714">
    <property type="component" value="Unassembled WGS sequence"/>
</dbReference>
<feature type="compositionally biased region" description="Basic residues" evidence="2">
    <location>
        <begin position="42"/>
        <end position="53"/>
    </location>
</feature>
<reference evidence="3 4" key="1">
    <citation type="submission" date="2019-10" db="EMBL/GenBank/DDBJ databases">
        <authorList>
            <person name="Palmer J.M."/>
        </authorList>
    </citation>
    <scope>NUCLEOTIDE SEQUENCE [LARGE SCALE GENOMIC DNA]</scope>
    <source>
        <strain evidence="3 4">TWF730</strain>
    </source>
</reference>
<evidence type="ECO:0000313" key="4">
    <source>
        <dbReference type="Proteomes" id="UP001373714"/>
    </source>
</evidence>
<keyword evidence="1" id="KW-0175">Coiled coil</keyword>
<feature type="coiled-coil region" evidence="1">
    <location>
        <begin position="210"/>
        <end position="320"/>
    </location>
</feature>
<evidence type="ECO:0000313" key="3">
    <source>
        <dbReference type="EMBL" id="KAK6357993.1"/>
    </source>
</evidence>
<feature type="compositionally biased region" description="Basic residues" evidence="2">
    <location>
        <begin position="1"/>
        <end position="10"/>
    </location>
</feature>
<feature type="region of interest" description="Disordered" evidence="2">
    <location>
        <begin position="1"/>
        <end position="129"/>
    </location>
</feature>
<name>A0AAV9VAF6_9PEZI</name>
<feature type="compositionally biased region" description="Basic and acidic residues" evidence="2">
    <location>
        <begin position="54"/>
        <end position="65"/>
    </location>
</feature>
<accession>A0AAV9VAF6</accession>
<dbReference type="EMBL" id="JAVHNS010000004">
    <property type="protein sequence ID" value="KAK6357993.1"/>
    <property type="molecule type" value="Genomic_DNA"/>
</dbReference>
<sequence>MVKSSAKKKKDQSGAKDTSRKPENESKTVADDEFGVPLTPQKPRKRHATKLKMKATDPEESTIDREELEPPNSEEAIEGTPNKRQKQKPKTTHAHIQEESEPITTNSRNTDSPDPVQLQPSSAQTNGSVSTIFRSRDTDSLNPISLQFPPLQMNDSSASERKGFIERIRNIPSDAVRTLGIVTTQEHETLMQEQREQLEGACHTKLDQERGEFGDVIQQLKRELERANERSDRLQKEVEKFKNERDEARGSSRYRTQDLEAEGISDGRSIAEKKYRDLIRGLKSDIRDLERQSQLLETDLEAEKEKNEELQVRQRETDAQLEEYHSTVRRLQQSEFNATKKGPVLLDEDVKQKIESIFGLRLRTWSRHSTRGSNINTVLSNLRVIQEEPCVCQFLSFDAIVAPFPQTLKCIGLPSFLEALVSSTIATRFFSCPFFLCPPEIRVGLMEVRSAFEATDLPATCEWTSRTATLLESSSGVGVDCCQREFAETLNGYMQMFMEDNGNFQTQNVKSNEAKLSGIVHDCAKVSLEWHKHESKIGLIDRYLFEKTDGRILWEAKYEEWCVPHKGTIEDLEEEAEDLEIVAFIRPGFCKYTGPDGKPLDKLLVLTKAVVALQKVVDEDTIMKDLQPSDIEGVSDRALKIEETRLISVAAPQNPTLHPDMNATEVYPMGAIAETGQYLLETAGRIGSYSPTEVMDSSGRLV</sequence>
<organism evidence="3 4">
    <name type="scientific">Orbilia blumenaviensis</name>
    <dbReference type="NCBI Taxonomy" id="1796055"/>
    <lineage>
        <taxon>Eukaryota</taxon>
        <taxon>Fungi</taxon>
        <taxon>Dikarya</taxon>
        <taxon>Ascomycota</taxon>
        <taxon>Pezizomycotina</taxon>
        <taxon>Orbiliomycetes</taxon>
        <taxon>Orbiliales</taxon>
        <taxon>Orbiliaceae</taxon>
        <taxon>Orbilia</taxon>
    </lineage>
</organism>
<protein>
    <submittedName>
        <fullName evidence="3">Uncharacterized protein</fullName>
    </submittedName>
</protein>
<evidence type="ECO:0000256" key="1">
    <source>
        <dbReference type="SAM" id="Coils"/>
    </source>
</evidence>
<dbReference type="AlphaFoldDB" id="A0AAV9VAF6"/>
<evidence type="ECO:0000256" key="2">
    <source>
        <dbReference type="SAM" id="MobiDB-lite"/>
    </source>
</evidence>
<proteinExistence type="predicted"/>
<gene>
    <name evidence="3" type="ORF">TWF730_007347</name>
</gene>
<feature type="compositionally biased region" description="Basic and acidic residues" evidence="2">
    <location>
        <begin position="11"/>
        <end position="30"/>
    </location>
</feature>
<feature type="compositionally biased region" description="Basic residues" evidence="2">
    <location>
        <begin position="83"/>
        <end position="93"/>
    </location>
</feature>
<feature type="compositionally biased region" description="Polar residues" evidence="2">
    <location>
        <begin position="102"/>
        <end position="129"/>
    </location>
</feature>